<evidence type="ECO:0000313" key="4">
    <source>
        <dbReference type="RefSeq" id="XP_021862275.2"/>
    </source>
</evidence>
<sequence length="999" mass="113569">MECNKEEASRAKDIAQKKMEAKDFPGARKFALKAQQLYPDMENISQMICVCDVHCSAERKMFGSESDWYGILQIVHTADDTLIKKQYRKFALLLHPDKNKFSGAEAAFKLIGEAQRVLLDKEKRSFYDLKCKASCKPVRQNQPPQQTSRNVNVVKTTRVQNNVTSNSNSHAKGFNFTHQEQKQQPQSAAAKDKETFWTQCPYCAVRYQYYREVLNRALRCQSCQKPFIAYDMLVQGPRPGSDATQPVFPGQNIPNASATGSGAVNEKHASNGGVPAGKNAEASRSQKASQTHKGPNKGGKQVEQAFKPSKKVDGKRGKKQEVESSESFGSESSLESEDSQRAQQFDSDGDGCARRSSRNKRHVSYNEDVSDDENIMNPSKKANKRHANEDVSDDEDVSDEDIMNPFKKANKRHVNEDVSDDEDIMNPFKKANKQHANEVFDDWIPPKNVKESERTCPTTEEKGKRQQPESSKINKNYGSDSSPETKPQPKFFEYPDPDFCDFDVSRKEQCFKVGQVWAAYDTADAMPRFYAKVRKIFTRRFKLQITWLEAHPDDVFGKKWANSELPFSCGKFKLGASDFTEDRLMFSHEVVWDKGVGGKDSTLIYPRKGDTWALFKNWDAEWFLTPEDDRKFEYEYVEILSEYNETVGIRVAQLVKLKGFTSLFYRVSESELRIPPAEVLKFSHKVPSYRMSGIERPGVPRGSFELDPASTTRNIEEITLPSKGNTSSVHLSANSKVVNPGVNTAKNPLPSSCDNGKGNQVHKNNLNSDVTAQDIPDPEFFNFDDLKSNNKFQVDQVWALYSDTDGLPKYYGVIRKIDPHPQFKVQISWLEACNSPNDMILWKEKGMPISCGQFKIENGKTQTYTGNSSFSHQLCAKATARKNVLAIYPQKGEVWALYKNWNASMMVADLKKYDYDIVEVQEDNNLYHIKVLLLERVSGFRSVFKPQKNAHTREISRNEMLRFSHHIPSFRLTDEKGGSLRGFWELDPAAIPSQPLYKL</sequence>
<dbReference type="PRINTS" id="PR00625">
    <property type="entry name" value="JDOMAIN"/>
</dbReference>
<dbReference type="GeneID" id="110801243"/>
<gene>
    <name evidence="4" type="primary">LOC110801243</name>
</gene>
<proteinExistence type="predicted"/>
<feature type="region of interest" description="Disordered" evidence="1">
    <location>
        <begin position="239"/>
        <end position="423"/>
    </location>
</feature>
<dbReference type="PANTHER" id="PTHR45089">
    <property type="entry name" value="DNAJ HEAT SHOCK AMINO-TERMINAL DOMAIN PROTEIN-RELATED"/>
    <property type="match status" value="1"/>
</dbReference>
<reference evidence="3" key="1">
    <citation type="journal article" date="2021" name="Nat. Commun.">
        <title>Genomic analyses provide insights into spinach domestication and the genetic basis of agronomic traits.</title>
        <authorList>
            <person name="Cai X."/>
            <person name="Sun X."/>
            <person name="Xu C."/>
            <person name="Sun H."/>
            <person name="Wang X."/>
            <person name="Ge C."/>
            <person name="Zhang Z."/>
            <person name="Wang Q."/>
            <person name="Fei Z."/>
            <person name="Jiao C."/>
            <person name="Wang Q."/>
        </authorList>
    </citation>
    <scope>NUCLEOTIDE SEQUENCE [LARGE SCALE GENOMIC DNA]</scope>
    <source>
        <strain evidence="3">cv. Varoflay</strain>
    </source>
</reference>
<dbReference type="Gene3D" id="1.10.287.110">
    <property type="entry name" value="DnaJ domain"/>
    <property type="match status" value="1"/>
</dbReference>
<dbReference type="CDD" id="cd06257">
    <property type="entry name" value="DnaJ"/>
    <property type="match status" value="1"/>
</dbReference>
<evidence type="ECO:0000256" key="1">
    <source>
        <dbReference type="SAM" id="MobiDB-lite"/>
    </source>
</evidence>
<dbReference type="Pfam" id="PF00226">
    <property type="entry name" value="DnaJ"/>
    <property type="match status" value="1"/>
</dbReference>
<feature type="compositionally biased region" description="Basic and acidic residues" evidence="1">
    <location>
        <begin position="448"/>
        <end position="467"/>
    </location>
</feature>
<feature type="compositionally biased region" description="Polar residues" evidence="1">
    <location>
        <begin position="468"/>
        <end position="485"/>
    </location>
</feature>
<feature type="compositionally biased region" description="Polar residues" evidence="1">
    <location>
        <begin position="252"/>
        <end position="262"/>
    </location>
</feature>
<dbReference type="KEGG" id="soe:110801243"/>
<feature type="compositionally biased region" description="Basic and acidic residues" evidence="1">
    <location>
        <begin position="310"/>
        <end position="322"/>
    </location>
</feature>
<dbReference type="PROSITE" id="PS50076">
    <property type="entry name" value="DNAJ_2"/>
    <property type="match status" value="1"/>
</dbReference>
<dbReference type="Pfam" id="PF11926">
    <property type="entry name" value="DUF3444"/>
    <property type="match status" value="2"/>
</dbReference>
<evidence type="ECO:0000313" key="3">
    <source>
        <dbReference type="Proteomes" id="UP000813463"/>
    </source>
</evidence>
<protein>
    <recommendedName>
        <fullName evidence="2">J domain-containing protein</fullName>
    </recommendedName>
</protein>
<dbReference type="SMART" id="SM00271">
    <property type="entry name" value="DnaJ"/>
    <property type="match status" value="1"/>
</dbReference>
<dbReference type="SUPFAM" id="SSF46565">
    <property type="entry name" value="Chaperone J-domain"/>
    <property type="match status" value="1"/>
</dbReference>
<dbReference type="Proteomes" id="UP000813463">
    <property type="component" value="Chromosome 3"/>
</dbReference>
<evidence type="ECO:0000259" key="2">
    <source>
        <dbReference type="PROSITE" id="PS50076"/>
    </source>
</evidence>
<accession>A0A9R0K9E4</accession>
<keyword evidence="3" id="KW-1185">Reference proteome</keyword>
<feature type="region of interest" description="Disordered" evidence="1">
    <location>
        <begin position="437"/>
        <end position="490"/>
    </location>
</feature>
<dbReference type="AlphaFoldDB" id="A0A9R0K9E4"/>
<feature type="domain" description="J" evidence="2">
    <location>
        <begin position="67"/>
        <end position="131"/>
    </location>
</feature>
<reference evidence="4" key="2">
    <citation type="submission" date="2025-08" db="UniProtKB">
        <authorList>
            <consortium name="RefSeq"/>
        </authorList>
    </citation>
    <scope>IDENTIFICATION</scope>
    <source>
        <tissue evidence="4">Leaf</tissue>
    </source>
</reference>
<dbReference type="InterPro" id="IPR001623">
    <property type="entry name" value="DnaJ_domain"/>
</dbReference>
<dbReference type="PANTHER" id="PTHR45089:SF24">
    <property type="entry name" value="DNAJ HEAT SHOCK N-TERMINAL DOMAIN-CONTAINING PROTEIN"/>
    <property type="match status" value="1"/>
</dbReference>
<name>A0A9R0K9E4_SPIOL</name>
<feature type="compositionally biased region" description="Polar residues" evidence="1">
    <location>
        <begin position="282"/>
        <end position="293"/>
    </location>
</feature>
<organism evidence="3 4">
    <name type="scientific">Spinacia oleracea</name>
    <name type="common">Spinach</name>
    <dbReference type="NCBI Taxonomy" id="3562"/>
    <lineage>
        <taxon>Eukaryota</taxon>
        <taxon>Viridiplantae</taxon>
        <taxon>Streptophyta</taxon>
        <taxon>Embryophyta</taxon>
        <taxon>Tracheophyta</taxon>
        <taxon>Spermatophyta</taxon>
        <taxon>Magnoliopsida</taxon>
        <taxon>eudicotyledons</taxon>
        <taxon>Gunneridae</taxon>
        <taxon>Pentapetalae</taxon>
        <taxon>Caryophyllales</taxon>
        <taxon>Chenopodiaceae</taxon>
        <taxon>Chenopodioideae</taxon>
        <taxon>Anserineae</taxon>
        <taxon>Spinacia</taxon>
    </lineage>
</organism>
<dbReference type="InterPro" id="IPR024593">
    <property type="entry name" value="DUF3444"/>
</dbReference>
<dbReference type="RefSeq" id="XP_021862275.2">
    <property type="nucleotide sequence ID" value="XM_022006583.2"/>
</dbReference>
<dbReference type="InterPro" id="IPR036869">
    <property type="entry name" value="J_dom_sf"/>
</dbReference>
<feature type="compositionally biased region" description="Acidic residues" evidence="1">
    <location>
        <begin position="390"/>
        <end position="402"/>
    </location>
</feature>